<dbReference type="GO" id="GO:0004519">
    <property type="term" value="F:endonuclease activity"/>
    <property type="evidence" value="ECO:0007669"/>
    <property type="project" value="UniProtKB-KW"/>
</dbReference>
<dbReference type="InterPro" id="IPR008538">
    <property type="entry name" value="Uma2"/>
</dbReference>
<dbReference type="InterPro" id="IPR011335">
    <property type="entry name" value="Restrct_endonuc-II-like"/>
</dbReference>
<name>A0A1I0EAN2_9BACT</name>
<evidence type="ECO:0000313" key="3">
    <source>
        <dbReference type="Proteomes" id="UP000198697"/>
    </source>
</evidence>
<keyword evidence="2" id="KW-0378">Hydrolase</keyword>
<keyword evidence="3" id="KW-1185">Reference proteome</keyword>
<keyword evidence="2" id="KW-0540">Nuclease</keyword>
<evidence type="ECO:0000313" key="2">
    <source>
        <dbReference type="EMBL" id="SET42112.1"/>
    </source>
</evidence>
<dbReference type="PANTHER" id="PTHR34107:SF7">
    <property type="entry name" value="SLR2092 PROTEIN"/>
    <property type="match status" value="1"/>
</dbReference>
<dbReference type="InterPro" id="IPR012296">
    <property type="entry name" value="Nuclease_put_TT1808"/>
</dbReference>
<feature type="domain" description="Putative restriction endonuclease" evidence="1">
    <location>
        <begin position="24"/>
        <end position="197"/>
    </location>
</feature>
<organism evidence="2 3">
    <name type="scientific">Hymenobacter actinosclerus</name>
    <dbReference type="NCBI Taxonomy" id="82805"/>
    <lineage>
        <taxon>Bacteria</taxon>
        <taxon>Pseudomonadati</taxon>
        <taxon>Bacteroidota</taxon>
        <taxon>Cytophagia</taxon>
        <taxon>Cytophagales</taxon>
        <taxon>Hymenobacteraceae</taxon>
        <taxon>Hymenobacter</taxon>
    </lineage>
</organism>
<dbReference type="Pfam" id="PF05685">
    <property type="entry name" value="Uma2"/>
    <property type="match status" value="1"/>
</dbReference>
<dbReference type="RefSeq" id="WP_245744962.1">
    <property type="nucleotide sequence ID" value="NZ_FOHS01000002.1"/>
</dbReference>
<dbReference type="SUPFAM" id="SSF52980">
    <property type="entry name" value="Restriction endonuclease-like"/>
    <property type="match status" value="1"/>
</dbReference>
<gene>
    <name evidence="2" type="ORF">SAMN04487998_1761</name>
</gene>
<protein>
    <submittedName>
        <fullName evidence="2">Endonuclease, Uma2 family (Restriction endonuclease fold)</fullName>
    </submittedName>
</protein>
<dbReference type="Gene3D" id="3.90.1570.10">
    <property type="entry name" value="tt1808, chain A"/>
    <property type="match status" value="1"/>
</dbReference>
<dbReference type="AlphaFoldDB" id="A0A1I0EAN2"/>
<keyword evidence="2" id="KW-0255">Endonuclease</keyword>
<reference evidence="3" key="1">
    <citation type="submission" date="2016-10" db="EMBL/GenBank/DDBJ databases">
        <authorList>
            <person name="Varghese N."/>
            <person name="Submissions S."/>
        </authorList>
    </citation>
    <scope>NUCLEOTIDE SEQUENCE [LARGE SCALE GENOMIC DNA]</scope>
    <source>
        <strain evidence="3">DSM 15310</strain>
    </source>
</reference>
<proteinExistence type="predicted"/>
<dbReference type="EMBL" id="FOHS01000002">
    <property type="protein sequence ID" value="SET42112.1"/>
    <property type="molecule type" value="Genomic_DNA"/>
</dbReference>
<dbReference type="CDD" id="cd06260">
    <property type="entry name" value="DUF820-like"/>
    <property type="match status" value="1"/>
</dbReference>
<sequence length="201" mass="22670">MQIHLPDKAPVLLSGPNLVAMTDEEFFDFCQQNADLRIERTANHEIIIMSPTGSRSGKRNSRLNGQLYMWWAQHANLGETFDSSTGFTLPDGAVLSPDASWVSAAKWNALTAEQQEIFAPVCPEFIIELKSAKDSLKVLQRKMQQWLRAGVQLAWLIVPQKETVYIYRAGQPEPEIVQGFEQELSGETVLPGFRLRLAELR</sequence>
<dbReference type="Proteomes" id="UP000198697">
    <property type="component" value="Unassembled WGS sequence"/>
</dbReference>
<accession>A0A1I0EAN2</accession>
<evidence type="ECO:0000259" key="1">
    <source>
        <dbReference type="Pfam" id="PF05685"/>
    </source>
</evidence>
<dbReference type="PANTHER" id="PTHR34107">
    <property type="entry name" value="SLL0198 PROTEIN-RELATED"/>
    <property type="match status" value="1"/>
</dbReference>
<dbReference type="STRING" id="82805.SAMN04487998_1761"/>